<proteinExistence type="predicted"/>
<feature type="chain" id="PRO_5019262189" evidence="2">
    <location>
        <begin position="17"/>
        <end position="103"/>
    </location>
</feature>
<evidence type="ECO:0000256" key="1">
    <source>
        <dbReference type="SAM" id="MobiDB-lite"/>
    </source>
</evidence>
<protein>
    <submittedName>
        <fullName evidence="3">Uncharacterized protein</fullName>
    </submittedName>
</protein>
<keyword evidence="2" id="KW-0732">Signal</keyword>
<evidence type="ECO:0000313" key="3">
    <source>
        <dbReference type="EMBL" id="RSL89129.1"/>
    </source>
</evidence>
<keyword evidence="4" id="KW-1185">Reference proteome</keyword>
<feature type="compositionally biased region" description="Basic and acidic residues" evidence="1">
    <location>
        <begin position="33"/>
        <end position="103"/>
    </location>
</feature>
<comment type="caution">
    <text evidence="3">The sequence shown here is derived from an EMBL/GenBank/DDBJ whole genome shotgun (WGS) entry which is preliminary data.</text>
</comment>
<feature type="region of interest" description="Disordered" evidence="1">
    <location>
        <begin position="19"/>
        <end position="103"/>
    </location>
</feature>
<sequence length="103" mass="11154">MRYSLTLIAFAATALALPTAKPADDGSWAPGKYEGKGTGYDDGKWHEGKYEGVDPDKYPSGKAKRNDDGSWHPGKYEGKGTPYDDGKWHEGKYEGGDTGHDDG</sequence>
<accession>A0A428SH90</accession>
<dbReference type="Proteomes" id="UP000288429">
    <property type="component" value="Unassembled WGS sequence"/>
</dbReference>
<evidence type="ECO:0000313" key="4">
    <source>
        <dbReference type="Proteomes" id="UP000288429"/>
    </source>
</evidence>
<feature type="non-terminal residue" evidence="3">
    <location>
        <position position="103"/>
    </location>
</feature>
<reference evidence="3 4" key="1">
    <citation type="submission" date="2017-06" db="EMBL/GenBank/DDBJ databases">
        <title>Cmopartive genomic analysis of Ambrosia Fusariam Clade fungi.</title>
        <authorList>
            <person name="Stajich J.E."/>
            <person name="Carrillo J."/>
            <person name="Kijimoto T."/>
            <person name="Eskalen A."/>
            <person name="O'Donnell K."/>
            <person name="Kasson M."/>
        </authorList>
    </citation>
    <scope>NUCLEOTIDE SEQUENCE [LARGE SCALE GENOMIC DNA]</scope>
    <source>
        <strain evidence="3 4">NRRL 20438</strain>
    </source>
</reference>
<name>A0A428SH90_9HYPO</name>
<feature type="signal peptide" evidence="2">
    <location>
        <begin position="1"/>
        <end position="16"/>
    </location>
</feature>
<evidence type="ECO:0000256" key="2">
    <source>
        <dbReference type="SAM" id="SignalP"/>
    </source>
</evidence>
<dbReference type="AlphaFoldDB" id="A0A428SH90"/>
<organism evidence="3 4">
    <name type="scientific">Fusarium ambrosium</name>
    <dbReference type="NCBI Taxonomy" id="131363"/>
    <lineage>
        <taxon>Eukaryota</taxon>
        <taxon>Fungi</taxon>
        <taxon>Dikarya</taxon>
        <taxon>Ascomycota</taxon>
        <taxon>Pezizomycotina</taxon>
        <taxon>Sordariomycetes</taxon>
        <taxon>Hypocreomycetidae</taxon>
        <taxon>Hypocreales</taxon>
        <taxon>Nectriaceae</taxon>
        <taxon>Fusarium</taxon>
        <taxon>Fusarium solani species complex</taxon>
    </lineage>
</organism>
<gene>
    <name evidence="3" type="ORF">CDV31_015937</name>
</gene>
<dbReference type="EMBL" id="NIZV01000457">
    <property type="protein sequence ID" value="RSL89129.1"/>
    <property type="molecule type" value="Genomic_DNA"/>
</dbReference>